<reference evidence="2 3" key="1">
    <citation type="submission" date="2013-03" db="EMBL/GenBank/DDBJ databases">
        <title>The Genome Sequence of Phialophora europaea CBS 101466.</title>
        <authorList>
            <consortium name="The Broad Institute Genomics Platform"/>
            <person name="Cuomo C."/>
            <person name="de Hoog S."/>
            <person name="Gorbushina A."/>
            <person name="Walker B."/>
            <person name="Young S.K."/>
            <person name="Zeng Q."/>
            <person name="Gargeya S."/>
            <person name="Fitzgerald M."/>
            <person name="Haas B."/>
            <person name="Abouelleil A."/>
            <person name="Allen A.W."/>
            <person name="Alvarado L."/>
            <person name="Arachchi H.M."/>
            <person name="Berlin A.M."/>
            <person name="Chapman S.B."/>
            <person name="Gainer-Dewar J."/>
            <person name="Goldberg J."/>
            <person name="Griggs A."/>
            <person name="Gujja S."/>
            <person name="Hansen M."/>
            <person name="Howarth C."/>
            <person name="Imamovic A."/>
            <person name="Ireland A."/>
            <person name="Larimer J."/>
            <person name="McCowan C."/>
            <person name="Murphy C."/>
            <person name="Pearson M."/>
            <person name="Poon T.W."/>
            <person name="Priest M."/>
            <person name="Roberts A."/>
            <person name="Saif S."/>
            <person name="Shea T."/>
            <person name="Sisk P."/>
            <person name="Sykes S."/>
            <person name="Wortman J."/>
            <person name="Nusbaum C."/>
            <person name="Birren B."/>
        </authorList>
    </citation>
    <scope>NUCLEOTIDE SEQUENCE [LARGE SCALE GENOMIC DNA]</scope>
    <source>
        <strain evidence="2 3">CBS 101466</strain>
    </source>
</reference>
<feature type="transmembrane region" description="Helical" evidence="1">
    <location>
        <begin position="114"/>
        <end position="138"/>
    </location>
</feature>
<dbReference type="EMBL" id="KB822716">
    <property type="protein sequence ID" value="ETN44066.1"/>
    <property type="molecule type" value="Genomic_DNA"/>
</dbReference>
<dbReference type="Proteomes" id="UP000030752">
    <property type="component" value="Unassembled WGS sequence"/>
</dbReference>
<dbReference type="eggNOG" id="ENOG502S3E8">
    <property type="taxonomic scope" value="Eukaryota"/>
</dbReference>
<dbReference type="VEuPathDB" id="FungiDB:HMPREF1541_10931"/>
<feature type="non-terminal residue" evidence="2">
    <location>
        <position position="1"/>
    </location>
</feature>
<dbReference type="HOGENOM" id="CLU_066479_0_0_1"/>
<sequence>NAIFMFVVILTSVPAIFMRTNRRWLVLHSWGIVITTSITLGIGLRTWYDTLETHRTFGLVWNSQEDFSQSLLQHRFKCCGYTNPSLFIRDQTCPAQLGPCRVPFGNFANEFLDVVFTTVFGFCAVDVLLMLATMCLIIDRKERERFRKIDIKLGGMQV</sequence>
<evidence type="ECO:0000313" key="3">
    <source>
        <dbReference type="Proteomes" id="UP000030752"/>
    </source>
</evidence>
<keyword evidence="1" id="KW-0472">Membrane</keyword>
<evidence type="ECO:0000256" key="1">
    <source>
        <dbReference type="SAM" id="Phobius"/>
    </source>
</evidence>
<dbReference type="GeneID" id="19978270"/>
<dbReference type="InParanoid" id="W2S5S4"/>
<evidence type="ECO:0000313" key="2">
    <source>
        <dbReference type="EMBL" id="ETN44066.1"/>
    </source>
</evidence>
<accession>W2S5S4</accession>
<gene>
    <name evidence="2" type="ORF">HMPREF1541_10931</name>
</gene>
<keyword evidence="3" id="KW-1185">Reference proteome</keyword>
<feature type="transmembrane region" description="Helical" evidence="1">
    <location>
        <begin position="25"/>
        <end position="48"/>
    </location>
</feature>
<keyword evidence="1" id="KW-1133">Transmembrane helix</keyword>
<organism evidence="2 3">
    <name type="scientific">Cyphellophora europaea (strain CBS 101466)</name>
    <name type="common">Phialophora europaea</name>
    <dbReference type="NCBI Taxonomy" id="1220924"/>
    <lineage>
        <taxon>Eukaryota</taxon>
        <taxon>Fungi</taxon>
        <taxon>Dikarya</taxon>
        <taxon>Ascomycota</taxon>
        <taxon>Pezizomycotina</taxon>
        <taxon>Eurotiomycetes</taxon>
        <taxon>Chaetothyriomycetidae</taxon>
        <taxon>Chaetothyriales</taxon>
        <taxon>Cyphellophoraceae</taxon>
        <taxon>Cyphellophora</taxon>
    </lineage>
</organism>
<name>W2S5S4_CYPE1</name>
<evidence type="ECO:0008006" key="4">
    <source>
        <dbReference type="Google" id="ProtNLM"/>
    </source>
</evidence>
<dbReference type="STRING" id="1220924.W2S5S4"/>
<proteinExistence type="predicted"/>
<protein>
    <recommendedName>
        <fullName evidence="4">Tetraspanin</fullName>
    </recommendedName>
</protein>
<dbReference type="OrthoDB" id="2279611at2759"/>
<feature type="non-terminal residue" evidence="2">
    <location>
        <position position="158"/>
    </location>
</feature>
<dbReference type="RefSeq" id="XP_008713822.1">
    <property type="nucleotide sequence ID" value="XM_008715600.1"/>
</dbReference>
<dbReference type="AlphaFoldDB" id="W2S5S4"/>
<keyword evidence="1" id="KW-0812">Transmembrane</keyword>